<dbReference type="Pfam" id="PF00685">
    <property type="entry name" value="Sulfotransfer_1"/>
    <property type="match status" value="1"/>
</dbReference>
<comment type="caution">
    <text evidence="5">The sequence shown here is derived from an EMBL/GenBank/DDBJ whole genome shotgun (WGS) entry which is preliminary data.</text>
</comment>
<feature type="domain" description="Sulfotransferase" evidence="4">
    <location>
        <begin position="40"/>
        <end position="221"/>
    </location>
</feature>
<organism evidence="5 6">
    <name type="scientific">Spiribacter salinus</name>
    <dbReference type="NCBI Taxonomy" id="1335746"/>
    <lineage>
        <taxon>Bacteria</taxon>
        <taxon>Pseudomonadati</taxon>
        <taxon>Pseudomonadota</taxon>
        <taxon>Gammaproteobacteria</taxon>
        <taxon>Chromatiales</taxon>
        <taxon>Ectothiorhodospiraceae</taxon>
        <taxon>Spiribacter</taxon>
    </lineage>
</organism>
<keyword evidence="2" id="KW-0325">Glycoprotein</keyword>
<sequence length="318" mass="35467">MRRRVSGAGVFESVSRGGPSEQSRQNRFGGSATHMAFPPEAYLIGAPKCGTTTLTDLLAHHPGVCLARPRDADFFTRNRERGYDWYRTLFQGDDHQVFLDVSLSYAQAPVQARSAPTHLDGVPGRIYAARPDARFLYVVRDPVARTYSMYWHNRRHGHESLALRDAIREDPAYLEVSDYAAQLQRYFEYFPQDSFKILIFERMTRDPVAAARECLAFLGVDPDAVALEFERPKNQGYQLNRAGRLLHSALGGSERFEAVVSGVKRLVPPPLRSLAAGAITADVPALGDADREWIAAQLGSAVADFEAVYGERVPEWHG</sequence>
<dbReference type="InterPro" id="IPR000863">
    <property type="entry name" value="Sulfotransferase_dom"/>
</dbReference>
<feature type="region of interest" description="Disordered" evidence="3">
    <location>
        <begin position="1"/>
        <end position="31"/>
    </location>
</feature>
<evidence type="ECO:0000313" key="6">
    <source>
        <dbReference type="Proteomes" id="UP000315400"/>
    </source>
</evidence>
<dbReference type="SUPFAM" id="SSF52540">
    <property type="entry name" value="P-loop containing nucleoside triphosphate hydrolases"/>
    <property type="match status" value="1"/>
</dbReference>
<evidence type="ECO:0000313" key="5">
    <source>
        <dbReference type="EMBL" id="TQF00117.1"/>
    </source>
</evidence>
<keyword evidence="1" id="KW-0808">Transferase</keyword>
<dbReference type="Proteomes" id="UP000315400">
    <property type="component" value="Unassembled WGS sequence"/>
</dbReference>
<dbReference type="PANTHER" id="PTHR10605">
    <property type="entry name" value="HEPARAN SULFATE SULFOTRANSFERASE"/>
    <property type="match status" value="1"/>
</dbReference>
<dbReference type="Gene3D" id="3.40.50.300">
    <property type="entry name" value="P-loop containing nucleotide triphosphate hydrolases"/>
    <property type="match status" value="1"/>
</dbReference>
<protein>
    <recommendedName>
        <fullName evidence="4">Sulfotransferase domain-containing protein</fullName>
    </recommendedName>
</protein>
<evidence type="ECO:0000256" key="2">
    <source>
        <dbReference type="ARBA" id="ARBA00023180"/>
    </source>
</evidence>
<dbReference type="AlphaFoldDB" id="A0A540VTS0"/>
<proteinExistence type="predicted"/>
<dbReference type="PANTHER" id="PTHR10605:SF56">
    <property type="entry name" value="BIFUNCTIONAL HEPARAN SULFATE N-DEACETYLASE_N-SULFOTRANSFERASE"/>
    <property type="match status" value="1"/>
</dbReference>
<evidence type="ECO:0000256" key="3">
    <source>
        <dbReference type="SAM" id="MobiDB-lite"/>
    </source>
</evidence>
<evidence type="ECO:0000259" key="4">
    <source>
        <dbReference type="Pfam" id="PF00685"/>
    </source>
</evidence>
<dbReference type="InterPro" id="IPR027417">
    <property type="entry name" value="P-loop_NTPase"/>
</dbReference>
<dbReference type="InterPro" id="IPR037359">
    <property type="entry name" value="NST/OST"/>
</dbReference>
<dbReference type="GO" id="GO:0008146">
    <property type="term" value="F:sulfotransferase activity"/>
    <property type="evidence" value="ECO:0007669"/>
    <property type="project" value="InterPro"/>
</dbReference>
<accession>A0A540VTS0</accession>
<gene>
    <name evidence="5" type="ORF">FKY71_05050</name>
</gene>
<reference evidence="5 6" key="1">
    <citation type="submission" date="2019-06" db="EMBL/GenBank/DDBJ databases">
        <title>Metagenome assembled Genome of Spiribacter salinus SL48-SHIP from the microbial mat of Salt Lake 48 (Novosibirsk region, Russia).</title>
        <authorList>
            <person name="Shipova A."/>
            <person name="Rozanov A.S."/>
            <person name="Bryanskaya A.V."/>
            <person name="Peltek S.E."/>
        </authorList>
    </citation>
    <scope>NUCLEOTIDE SEQUENCE [LARGE SCALE GENOMIC DNA]</scope>
    <source>
        <strain evidence="5">SL48-SHIP-2</strain>
    </source>
</reference>
<dbReference type="EMBL" id="VIFK01000023">
    <property type="protein sequence ID" value="TQF00117.1"/>
    <property type="molecule type" value="Genomic_DNA"/>
</dbReference>
<name>A0A540VTS0_9GAMM</name>
<evidence type="ECO:0000256" key="1">
    <source>
        <dbReference type="ARBA" id="ARBA00022679"/>
    </source>
</evidence>